<proteinExistence type="predicted"/>
<evidence type="ECO:0000313" key="2">
    <source>
        <dbReference type="Proteomes" id="UP000593577"/>
    </source>
</evidence>
<dbReference type="Proteomes" id="UP000593577">
    <property type="component" value="Unassembled WGS sequence"/>
</dbReference>
<sequence length="27" mass="3358">MNNVVFPWSYACQCEYWFPKLVNFKKD</sequence>
<name>A0A7J8XYL2_GOSAI</name>
<gene>
    <name evidence="1" type="ORF">Goari_009964</name>
</gene>
<protein>
    <submittedName>
        <fullName evidence="1">Uncharacterized protein</fullName>
    </submittedName>
</protein>
<dbReference type="EMBL" id="JABFAA010000009">
    <property type="protein sequence ID" value="MBA0692398.1"/>
    <property type="molecule type" value="Genomic_DNA"/>
</dbReference>
<feature type="non-terminal residue" evidence="1">
    <location>
        <position position="27"/>
    </location>
</feature>
<keyword evidence="2" id="KW-1185">Reference proteome</keyword>
<organism evidence="1 2">
    <name type="scientific">Gossypium aridum</name>
    <name type="common">American cotton</name>
    <name type="synonym">Erioxylum aridum</name>
    <dbReference type="NCBI Taxonomy" id="34290"/>
    <lineage>
        <taxon>Eukaryota</taxon>
        <taxon>Viridiplantae</taxon>
        <taxon>Streptophyta</taxon>
        <taxon>Embryophyta</taxon>
        <taxon>Tracheophyta</taxon>
        <taxon>Spermatophyta</taxon>
        <taxon>Magnoliopsida</taxon>
        <taxon>eudicotyledons</taxon>
        <taxon>Gunneridae</taxon>
        <taxon>Pentapetalae</taxon>
        <taxon>rosids</taxon>
        <taxon>malvids</taxon>
        <taxon>Malvales</taxon>
        <taxon>Malvaceae</taxon>
        <taxon>Malvoideae</taxon>
        <taxon>Gossypium</taxon>
    </lineage>
</organism>
<reference evidence="1 2" key="1">
    <citation type="journal article" date="2019" name="Genome Biol. Evol.">
        <title>Insights into the evolution of the New World diploid cottons (Gossypium, subgenus Houzingenia) based on genome sequencing.</title>
        <authorList>
            <person name="Grover C.E."/>
            <person name="Arick M.A. 2nd"/>
            <person name="Thrash A."/>
            <person name="Conover J.L."/>
            <person name="Sanders W.S."/>
            <person name="Peterson D.G."/>
            <person name="Frelichowski J.E."/>
            <person name="Scheffler J.A."/>
            <person name="Scheffler B.E."/>
            <person name="Wendel J.F."/>
        </authorList>
    </citation>
    <scope>NUCLEOTIDE SEQUENCE [LARGE SCALE GENOMIC DNA]</scope>
    <source>
        <strain evidence="1">185</strain>
        <tissue evidence="1">Leaf</tissue>
    </source>
</reference>
<comment type="caution">
    <text evidence="1">The sequence shown here is derived from an EMBL/GenBank/DDBJ whole genome shotgun (WGS) entry which is preliminary data.</text>
</comment>
<accession>A0A7J8XYL2</accession>
<evidence type="ECO:0000313" key="1">
    <source>
        <dbReference type="EMBL" id="MBA0692398.1"/>
    </source>
</evidence>
<dbReference type="AlphaFoldDB" id="A0A7J8XYL2"/>